<dbReference type="GeneID" id="108243065"/>
<evidence type="ECO:0000256" key="1">
    <source>
        <dbReference type="SAM" id="Phobius"/>
    </source>
</evidence>
<keyword evidence="3" id="KW-1185">Reference proteome</keyword>
<feature type="transmembrane region" description="Helical" evidence="1">
    <location>
        <begin position="113"/>
        <end position="131"/>
    </location>
</feature>
<feature type="transmembrane region" description="Helical" evidence="1">
    <location>
        <begin position="234"/>
        <end position="253"/>
    </location>
</feature>
<feature type="transmembrane region" description="Helical" evidence="1">
    <location>
        <begin position="137"/>
        <end position="158"/>
    </location>
</feature>
<dbReference type="AlphaFoldDB" id="A0A3Q2ZEC3"/>
<feature type="transmembrane region" description="Helical" evidence="1">
    <location>
        <begin position="273"/>
        <end position="304"/>
    </location>
</feature>
<evidence type="ECO:0000313" key="2">
    <source>
        <dbReference type="Ensembl" id="ENSKMAP00000002061.1"/>
    </source>
</evidence>
<dbReference type="GeneTree" id="ENSGT00390000007694"/>
<dbReference type="OMA" id="KCSGRWR"/>
<feature type="transmembrane region" description="Helical" evidence="1">
    <location>
        <begin position="196"/>
        <end position="214"/>
    </location>
</feature>
<feature type="transmembrane region" description="Helical" evidence="1">
    <location>
        <begin position="165"/>
        <end position="184"/>
    </location>
</feature>
<dbReference type="OrthoDB" id="9943635at2759"/>
<dbReference type="Ensembl" id="ENSKMAT00000002109.1">
    <property type="protein sequence ID" value="ENSKMAP00000002061.1"/>
    <property type="gene ID" value="ENSKMAG00000001606.1"/>
</dbReference>
<name>A0A3Q2ZEC3_KRYMA</name>
<reference evidence="2" key="1">
    <citation type="submission" date="2025-08" db="UniProtKB">
        <authorList>
            <consortium name="Ensembl"/>
        </authorList>
    </citation>
    <scope>IDENTIFICATION</scope>
</reference>
<keyword evidence="1" id="KW-0472">Membrane</keyword>
<reference evidence="2" key="2">
    <citation type="submission" date="2025-09" db="UniProtKB">
        <authorList>
            <consortium name="Ensembl"/>
        </authorList>
    </citation>
    <scope>IDENTIFICATION</scope>
</reference>
<dbReference type="RefSeq" id="XP_017283755.1">
    <property type="nucleotide sequence ID" value="XM_017428266.3"/>
</dbReference>
<keyword evidence="1" id="KW-1133">Transmembrane helix</keyword>
<evidence type="ECO:0000313" key="3">
    <source>
        <dbReference type="Proteomes" id="UP000264800"/>
    </source>
</evidence>
<protein>
    <submittedName>
        <fullName evidence="2">Si:ch211-207n2.7</fullName>
    </submittedName>
</protein>
<accession>A0A3Q2ZEC3</accession>
<dbReference type="Proteomes" id="UP000264800">
    <property type="component" value="Unplaced"/>
</dbReference>
<proteinExistence type="predicted"/>
<sequence length="318" mass="35165">MFDDRMKYDSRRNYKCLGKWRTGCFASAVMSLLSRHALKVLLPTFCLLAVMIYGQADKLRNFVADVFIPQYHYPFPVALCFSQVLVSLLFLNLLHVLGLVPLKRYSRGLSERLLLPAVCSCAQAVLVLWVKGSSSCAGLFLFTVPLLPLVTVGFSLALKLASPPSSPSVVLVSTLSVMFVIITASKEVPCIQPLEYLYAPLALILQGISLTALAKVSEAERHHPLDAQASVFDIYYTHLVNQSGVLGLLWLLHPDGPWQVLRLSTWRHLLFHGYLLAILLLGMVLDFLLCTSALCVSPLAAALLSSARHMVQPFLQLL</sequence>
<feature type="transmembrane region" description="Helical" evidence="1">
    <location>
        <begin position="76"/>
        <end position="101"/>
    </location>
</feature>
<dbReference type="KEGG" id="kmr:108243065"/>
<feature type="transmembrane region" description="Helical" evidence="1">
    <location>
        <begin position="37"/>
        <end position="56"/>
    </location>
</feature>
<dbReference type="STRING" id="37003.ENSKMAP00000002061"/>
<keyword evidence="1" id="KW-0812">Transmembrane</keyword>
<organism evidence="2 3">
    <name type="scientific">Kryptolebias marmoratus</name>
    <name type="common">Mangrove killifish</name>
    <name type="synonym">Rivulus marmoratus</name>
    <dbReference type="NCBI Taxonomy" id="37003"/>
    <lineage>
        <taxon>Eukaryota</taxon>
        <taxon>Metazoa</taxon>
        <taxon>Chordata</taxon>
        <taxon>Craniata</taxon>
        <taxon>Vertebrata</taxon>
        <taxon>Euteleostomi</taxon>
        <taxon>Actinopterygii</taxon>
        <taxon>Neopterygii</taxon>
        <taxon>Teleostei</taxon>
        <taxon>Neoteleostei</taxon>
        <taxon>Acanthomorphata</taxon>
        <taxon>Ovalentaria</taxon>
        <taxon>Atherinomorphae</taxon>
        <taxon>Cyprinodontiformes</taxon>
        <taxon>Rivulidae</taxon>
        <taxon>Kryptolebias</taxon>
    </lineage>
</organism>